<dbReference type="Proteomes" id="UP000628840">
    <property type="component" value="Unassembled WGS sequence"/>
</dbReference>
<evidence type="ECO:0000256" key="1">
    <source>
        <dbReference type="SAM" id="Coils"/>
    </source>
</evidence>
<keyword evidence="2" id="KW-1133">Transmembrane helix</keyword>
<keyword evidence="1" id="KW-0175">Coiled coil</keyword>
<dbReference type="RefSeq" id="WP_188884521.1">
    <property type="nucleotide sequence ID" value="NZ_BMPF01000008.1"/>
</dbReference>
<evidence type="ECO:0000313" key="4">
    <source>
        <dbReference type="EMBL" id="GGL44929.1"/>
    </source>
</evidence>
<dbReference type="OrthoDB" id="214277at2157"/>
<dbReference type="EMBL" id="BMPF01000008">
    <property type="protein sequence ID" value="GGL44929.1"/>
    <property type="molecule type" value="Genomic_DNA"/>
</dbReference>
<evidence type="ECO:0000256" key="2">
    <source>
        <dbReference type="SAM" id="Phobius"/>
    </source>
</evidence>
<proteinExistence type="predicted"/>
<feature type="coiled-coil region" evidence="1">
    <location>
        <begin position="14"/>
        <end position="41"/>
    </location>
</feature>
<dbReference type="Pfam" id="PF25939">
    <property type="entry name" value="DUF7982"/>
    <property type="match status" value="1"/>
</dbReference>
<dbReference type="InterPro" id="IPR058288">
    <property type="entry name" value="DUF7982"/>
</dbReference>
<comment type="caution">
    <text evidence="4">The sequence shown here is derived from an EMBL/GenBank/DDBJ whole genome shotgun (WGS) entry which is preliminary data.</text>
</comment>
<evidence type="ECO:0000313" key="5">
    <source>
        <dbReference type="Proteomes" id="UP000628840"/>
    </source>
</evidence>
<name>A0A830FE95_9EURY</name>
<keyword evidence="2" id="KW-0472">Membrane</keyword>
<keyword evidence="5" id="KW-1185">Reference proteome</keyword>
<accession>A0A830FE95</accession>
<feature type="transmembrane region" description="Helical" evidence="2">
    <location>
        <begin position="70"/>
        <end position="88"/>
    </location>
</feature>
<gene>
    <name evidence="4" type="ORF">GCM10009037_30420</name>
</gene>
<sequence>MSDADIDAESADDDAVLETRLQLVEEENRRLREEYARSKRVSYRRSAAAFGALGVLAGLLGVAFADARTVLFALAGTGVFAGVLTYYLTPEHVVPVTVGERAFSALAENEADIARELGLTDHRYYVPVEHPDAGARLFVPQHATARRPDDDALATVFVATDDDRERGVSLHASGDRLFEEYERARTTSADGDPERLGESLVDALANQFELVESGDVEQVGDGRLAVALSGVEFGPGETFDHPVASFLAVGVARDCGEAVALRVTDGGERADERVVLDWPAFEADEATGGRRE</sequence>
<organism evidence="4 5">
    <name type="scientific">Halarchaeum grantii</name>
    <dbReference type="NCBI Taxonomy" id="1193105"/>
    <lineage>
        <taxon>Archaea</taxon>
        <taxon>Methanobacteriati</taxon>
        <taxon>Methanobacteriota</taxon>
        <taxon>Stenosarchaea group</taxon>
        <taxon>Halobacteria</taxon>
        <taxon>Halobacteriales</taxon>
        <taxon>Halobacteriaceae</taxon>
    </lineage>
</organism>
<feature type="domain" description="DUF7982" evidence="3">
    <location>
        <begin position="17"/>
        <end position="278"/>
    </location>
</feature>
<dbReference type="AlphaFoldDB" id="A0A830FE95"/>
<keyword evidence="2" id="KW-0812">Transmembrane</keyword>
<reference evidence="4 5" key="1">
    <citation type="journal article" date="2019" name="Int. J. Syst. Evol. Microbiol.">
        <title>The Global Catalogue of Microorganisms (GCM) 10K type strain sequencing project: providing services to taxonomists for standard genome sequencing and annotation.</title>
        <authorList>
            <consortium name="The Broad Institute Genomics Platform"/>
            <consortium name="The Broad Institute Genome Sequencing Center for Infectious Disease"/>
            <person name="Wu L."/>
            <person name="Ma J."/>
        </authorList>
    </citation>
    <scope>NUCLEOTIDE SEQUENCE [LARGE SCALE GENOMIC DNA]</scope>
    <source>
        <strain evidence="4 5">JCM 19585</strain>
    </source>
</reference>
<protein>
    <recommendedName>
        <fullName evidence="3">DUF7982 domain-containing protein</fullName>
    </recommendedName>
</protein>
<evidence type="ECO:0000259" key="3">
    <source>
        <dbReference type="Pfam" id="PF25939"/>
    </source>
</evidence>
<feature type="transmembrane region" description="Helical" evidence="2">
    <location>
        <begin position="47"/>
        <end position="64"/>
    </location>
</feature>